<keyword evidence="5 8" id="KW-0812">Transmembrane</keyword>
<evidence type="ECO:0000256" key="1">
    <source>
        <dbReference type="ARBA" id="ARBA00004429"/>
    </source>
</evidence>
<evidence type="ECO:0000256" key="5">
    <source>
        <dbReference type="ARBA" id="ARBA00022692"/>
    </source>
</evidence>
<gene>
    <name evidence="9" type="ORF">NCTC9140_01844</name>
</gene>
<feature type="transmembrane region" description="Helical" evidence="8">
    <location>
        <begin position="60"/>
        <end position="82"/>
    </location>
</feature>
<dbReference type="Proteomes" id="UP000254938">
    <property type="component" value="Unassembled WGS sequence"/>
</dbReference>
<dbReference type="AlphaFoldDB" id="A0A377TKE8"/>
<keyword evidence="2" id="KW-0813">Transport</keyword>
<dbReference type="CDD" id="cd06261">
    <property type="entry name" value="TM_PBP2"/>
    <property type="match status" value="1"/>
</dbReference>
<proteinExistence type="predicted"/>
<keyword evidence="6 8" id="KW-1133">Transmembrane helix</keyword>
<dbReference type="GO" id="GO:0055085">
    <property type="term" value="P:transmembrane transport"/>
    <property type="evidence" value="ECO:0007669"/>
    <property type="project" value="InterPro"/>
</dbReference>
<protein>
    <submittedName>
        <fullName evidence="9">Thiamin ABC transporter transmembrane protein</fullName>
    </submittedName>
</protein>
<dbReference type="InterPro" id="IPR035906">
    <property type="entry name" value="MetI-like_sf"/>
</dbReference>
<evidence type="ECO:0000313" key="10">
    <source>
        <dbReference type="Proteomes" id="UP000254938"/>
    </source>
</evidence>
<dbReference type="PANTHER" id="PTHR30183">
    <property type="entry name" value="MOLYBDENUM TRANSPORT SYSTEM PERMEASE PROTEIN MODB"/>
    <property type="match status" value="1"/>
</dbReference>
<keyword evidence="3" id="KW-1003">Cell membrane</keyword>
<evidence type="ECO:0000256" key="6">
    <source>
        <dbReference type="ARBA" id="ARBA00022989"/>
    </source>
</evidence>
<organism evidence="9 10">
    <name type="scientific">Klebsiella pneumoniae</name>
    <dbReference type="NCBI Taxonomy" id="573"/>
    <lineage>
        <taxon>Bacteria</taxon>
        <taxon>Pseudomonadati</taxon>
        <taxon>Pseudomonadota</taxon>
        <taxon>Gammaproteobacteria</taxon>
        <taxon>Enterobacterales</taxon>
        <taxon>Enterobacteriaceae</taxon>
        <taxon>Klebsiella/Raoultella group</taxon>
        <taxon>Klebsiella</taxon>
        <taxon>Klebsiella pneumoniae complex</taxon>
    </lineage>
</organism>
<comment type="subcellular location">
    <subcellularLocation>
        <location evidence="1">Cell inner membrane</location>
        <topology evidence="1">Multi-pass membrane protein</topology>
    </subcellularLocation>
</comment>
<dbReference type="GO" id="GO:0005886">
    <property type="term" value="C:plasma membrane"/>
    <property type="evidence" value="ECO:0007669"/>
    <property type="project" value="UniProtKB-SubCell"/>
</dbReference>
<evidence type="ECO:0000256" key="7">
    <source>
        <dbReference type="ARBA" id="ARBA00023136"/>
    </source>
</evidence>
<dbReference type="EMBL" id="UGKQ01000007">
    <property type="protein sequence ID" value="STS80145.1"/>
    <property type="molecule type" value="Genomic_DNA"/>
</dbReference>
<name>A0A377TKE8_KLEPN</name>
<dbReference type="PANTHER" id="PTHR30183:SF9">
    <property type="entry name" value="THIAMINE TRANSPORT SYSTEM PERMEASE PROTEIN THIP"/>
    <property type="match status" value="1"/>
</dbReference>
<evidence type="ECO:0000256" key="2">
    <source>
        <dbReference type="ARBA" id="ARBA00022448"/>
    </source>
</evidence>
<sequence length="180" mass="19806">MATRRQPLNLRGLMPGLFAATLLCAVALARFWRCGLAPPARAGNRSSSDSYLWHVVRFSFWQASLSALISVGPAIFLARALYRRRFPGRTLLLRLWRDDPDPAGAGGGVRYPQRLWPPGLAGLTISRARLAMGVSPYGLQGILLAHVFFNMPMATRLLLQALENIPGEQRQIAAQLGMRG</sequence>
<evidence type="ECO:0000256" key="3">
    <source>
        <dbReference type="ARBA" id="ARBA00022475"/>
    </source>
</evidence>
<evidence type="ECO:0000256" key="8">
    <source>
        <dbReference type="SAM" id="Phobius"/>
    </source>
</evidence>
<dbReference type="SUPFAM" id="SSF161098">
    <property type="entry name" value="MetI-like"/>
    <property type="match status" value="1"/>
</dbReference>
<keyword evidence="4" id="KW-0997">Cell inner membrane</keyword>
<dbReference type="InterPro" id="IPR000515">
    <property type="entry name" value="MetI-like"/>
</dbReference>
<dbReference type="Gene3D" id="1.10.3720.10">
    <property type="entry name" value="MetI-like"/>
    <property type="match status" value="1"/>
</dbReference>
<evidence type="ECO:0000313" key="9">
    <source>
        <dbReference type="EMBL" id="STS80145.1"/>
    </source>
</evidence>
<evidence type="ECO:0000256" key="4">
    <source>
        <dbReference type="ARBA" id="ARBA00022519"/>
    </source>
</evidence>
<accession>A0A377TKE8</accession>
<reference evidence="9 10" key="1">
    <citation type="submission" date="2018-06" db="EMBL/GenBank/DDBJ databases">
        <authorList>
            <consortium name="Pathogen Informatics"/>
            <person name="Doyle S."/>
        </authorList>
    </citation>
    <scope>NUCLEOTIDE SEQUENCE [LARGE SCALE GENOMIC DNA]</scope>
    <source>
        <strain evidence="9 10">NCTC9140</strain>
    </source>
</reference>
<keyword evidence="7 8" id="KW-0472">Membrane</keyword>